<evidence type="ECO:0000313" key="3">
    <source>
        <dbReference type="Proteomes" id="UP000583800"/>
    </source>
</evidence>
<evidence type="ECO:0000313" key="2">
    <source>
        <dbReference type="EMBL" id="MBB6350056.1"/>
    </source>
</evidence>
<proteinExistence type="predicted"/>
<reference evidence="2 3" key="1">
    <citation type="submission" date="2020-08" db="EMBL/GenBank/DDBJ databases">
        <title>Sequencing the genomes of 1000 actinobacteria strains.</title>
        <authorList>
            <person name="Klenk H.-P."/>
        </authorList>
    </citation>
    <scope>NUCLEOTIDE SEQUENCE [LARGE SCALE GENOMIC DNA]</scope>
    <source>
        <strain evidence="2 3">DSM 45913</strain>
    </source>
</reference>
<accession>A0A7X0C9F0</accession>
<dbReference type="EMBL" id="JACHJB010000003">
    <property type="protein sequence ID" value="MBB6350056.1"/>
    <property type="molecule type" value="Genomic_DNA"/>
</dbReference>
<organism evidence="2 3">
    <name type="scientific">Nonomuraea muscovyensis</name>
    <dbReference type="NCBI Taxonomy" id="1124761"/>
    <lineage>
        <taxon>Bacteria</taxon>
        <taxon>Bacillati</taxon>
        <taxon>Actinomycetota</taxon>
        <taxon>Actinomycetes</taxon>
        <taxon>Streptosporangiales</taxon>
        <taxon>Streptosporangiaceae</taxon>
        <taxon>Nonomuraea</taxon>
    </lineage>
</organism>
<evidence type="ECO:0000256" key="1">
    <source>
        <dbReference type="SAM" id="MobiDB-lite"/>
    </source>
</evidence>
<comment type="caution">
    <text evidence="2">The sequence shown here is derived from an EMBL/GenBank/DDBJ whole genome shotgun (WGS) entry which is preliminary data.</text>
</comment>
<feature type="region of interest" description="Disordered" evidence="1">
    <location>
        <begin position="18"/>
        <end position="86"/>
    </location>
</feature>
<protein>
    <submittedName>
        <fullName evidence="2">Uncharacterized protein</fullName>
    </submittedName>
</protein>
<feature type="compositionally biased region" description="Low complexity" evidence="1">
    <location>
        <begin position="64"/>
        <end position="86"/>
    </location>
</feature>
<dbReference type="RefSeq" id="WP_185087915.1">
    <property type="nucleotide sequence ID" value="NZ_JACHJB010000003.1"/>
</dbReference>
<dbReference type="AlphaFoldDB" id="A0A7X0C9F0"/>
<dbReference type="SUPFAM" id="SSF53448">
    <property type="entry name" value="Nucleotide-diphospho-sugar transferases"/>
    <property type="match status" value="1"/>
</dbReference>
<name>A0A7X0C9F0_9ACTN</name>
<dbReference type="Proteomes" id="UP000583800">
    <property type="component" value="Unassembled WGS sequence"/>
</dbReference>
<sequence>MTEAAHHVTVWPTVHSIPVSAVTDDGPPGHLRPPKPQDVAGGTGTGRDTMGGAPGGPAPGGTTTGPATGVGTARAKPAATDAGAGARANPAAEFGFSGDPGQHGVPSDDMLHAQRTWDASLATNRLDALGVTAERRRVETAPITTTVGLLVDGRPTRVREVLQSFLDHTDAHILALDLGDVDGAGAVVREFAGRDPERVTAWHVAEKPAWRGGTATWGACRAKLLRLDTSEVHVVTDGSVVLDGDAITPLVAAVHDGAVAAGWAGPERAGEEWSPAGPGKVAALGGELMAVRRAAALGTPVEEARDAVELSRALRGELVVPQARLPVRRVPAAD</sequence>
<feature type="compositionally biased region" description="Gly residues" evidence="1">
    <location>
        <begin position="52"/>
        <end position="63"/>
    </location>
</feature>
<dbReference type="InterPro" id="IPR029044">
    <property type="entry name" value="Nucleotide-diphossugar_trans"/>
</dbReference>
<keyword evidence="3" id="KW-1185">Reference proteome</keyword>
<gene>
    <name evidence="2" type="ORF">FHU36_006628</name>
</gene>